<geneLocation type="plasmid" evidence="1">
    <name>pKP14812-MCR-1</name>
</geneLocation>
<dbReference type="EMBL" id="MH733010">
    <property type="protein sequence ID" value="AXV47383.1"/>
    <property type="molecule type" value="Genomic_DNA"/>
</dbReference>
<accession>A0A385FZW6</accession>
<name>A0A385FZW6_KLEPN</name>
<reference evidence="1" key="1">
    <citation type="submission" date="2018-08" db="EMBL/GenBank/DDBJ databases">
        <authorList>
            <person name="Mu J.-J."/>
            <person name="Lin Y.-C."/>
        </authorList>
    </citation>
    <scope>NUCLEOTIDE SEQUENCE</scope>
    <source>
        <strain evidence="1">KP14812</strain>
        <plasmid evidence="1">pKP14812-MCR-1</plasmid>
    </source>
</reference>
<organism evidence="1">
    <name type="scientific">Klebsiella pneumoniae</name>
    <dbReference type="NCBI Taxonomy" id="573"/>
    <lineage>
        <taxon>Bacteria</taxon>
        <taxon>Pseudomonadati</taxon>
        <taxon>Pseudomonadota</taxon>
        <taxon>Gammaproteobacteria</taxon>
        <taxon>Enterobacterales</taxon>
        <taxon>Enterobacteriaceae</taxon>
        <taxon>Klebsiella/Raoultella group</taxon>
        <taxon>Klebsiella</taxon>
        <taxon>Klebsiella pneumoniae complex</taxon>
    </lineage>
</organism>
<dbReference type="AlphaFoldDB" id="A0A385FZW6"/>
<proteinExistence type="predicted"/>
<protein>
    <submittedName>
        <fullName evidence="1">Uncharacterized protein</fullName>
    </submittedName>
</protein>
<keyword evidence="1" id="KW-0614">Plasmid</keyword>
<evidence type="ECO:0000313" key="1">
    <source>
        <dbReference type="EMBL" id="AXV47383.1"/>
    </source>
</evidence>
<sequence>MVLDIMTVLAFAFLVLYKIASRIISMSGGAIRF</sequence>